<dbReference type="EMBL" id="CP022605">
    <property type="protein sequence ID" value="ASV87825.1"/>
    <property type="molecule type" value="Genomic_DNA"/>
</dbReference>
<proteinExistence type="predicted"/>
<accession>A0A248UM58</accession>
<sequence>MKKSAFIAEDFARVHLAEIAAILEEIGHRHELVSISTRLT</sequence>
<name>A0A248UM58_9HYPH</name>
<geneLocation type="plasmid" evidence="1 2">
    <name>unnamed1</name>
</geneLocation>
<protein>
    <submittedName>
        <fullName evidence="1">Uncharacterized protein</fullName>
    </submittedName>
</protein>
<evidence type="ECO:0000313" key="2">
    <source>
        <dbReference type="Proteomes" id="UP000215256"/>
    </source>
</evidence>
<dbReference type="AlphaFoldDB" id="A0A248UM58"/>
<dbReference type="Proteomes" id="UP000215256">
    <property type="component" value="Plasmid unnamed1"/>
</dbReference>
<gene>
    <name evidence="1" type="ORF">CES85_3793</name>
</gene>
<keyword evidence="1" id="KW-0614">Plasmid</keyword>
<organism evidence="1 2">
    <name type="scientific">Ochrobactrum quorumnocens</name>
    <dbReference type="NCBI Taxonomy" id="271865"/>
    <lineage>
        <taxon>Bacteria</taxon>
        <taxon>Pseudomonadati</taxon>
        <taxon>Pseudomonadota</taxon>
        <taxon>Alphaproteobacteria</taxon>
        <taxon>Hyphomicrobiales</taxon>
        <taxon>Brucellaceae</taxon>
        <taxon>Brucella/Ochrobactrum group</taxon>
        <taxon>Ochrobactrum</taxon>
    </lineage>
</organism>
<reference evidence="1 2" key="1">
    <citation type="submission" date="2017-07" db="EMBL/GenBank/DDBJ databases">
        <title>Phylogenetic study on the rhizospheric bacterium Ochrobactrum sp. A44.</title>
        <authorList>
            <person name="Krzyzanowska D.M."/>
            <person name="Ossowicki A."/>
            <person name="Rajewska M."/>
            <person name="Maciag T."/>
            <person name="Kaczynski Z."/>
            <person name="Czerwicka M."/>
            <person name="Jafra S."/>
        </authorList>
    </citation>
    <scope>NUCLEOTIDE SEQUENCE [LARGE SCALE GENOMIC DNA]</scope>
    <source>
        <strain evidence="1 2">A44</strain>
        <plasmid evidence="1 2">unnamed1</plasmid>
    </source>
</reference>
<evidence type="ECO:0000313" key="1">
    <source>
        <dbReference type="EMBL" id="ASV87825.1"/>
    </source>
</evidence>
<dbReference type="KEGG" id="och:CES85_3793"/>